<name>A0A3T0ICP9_9CAUD</name>
<protein>
    <submittedName>
        <fullName evidence="2">Uncharacterized protein</fullName>
    </submittedName>
</protein>
<dbReference type="RefSeq" id="YP_009842594.1">
    <property type="nucleotide sequence ID" value="NC_048742.1"/>
</dbReference>
<sequence length="64" mass="7127">MFLGILGALLVTWFLAGFFLAGIWAGMASSMWYDRLTGWLVSSGCLGLWYWIVGTHINWGGLIK</sequence>
<evidence type="ECO:0000313" key="2">
    <source>
        <dbReference type="EMBL" id="AZU97209.1"/>
    </source>
</evidence>
<evidence type="ECO:0000313" key="3">
    <source>
        <dbReference type="Proteomes" id="UP000284334"/>
    </source>
</evidence>
<keyword evidence="3" id="KW-1185">Reference proteome</keyword>
<dbReference type="Proteomes" id="UP000284334">
    <property type="component" value="Segment"/>
</dbReference>
<organism evidence="2 3">
    <name type="scientific">Streptomyces phage Gilson</name>
    <dbReference type="NCBI Taxonomy" id="2488789"/>
    <lineage>
        <taxon>Viruses</taxon>
        <taxon>Duplodnaviria</taxon>
        <taxon>Heunggongvirae</taxon>
        <taxon>Uroviricota</taxon>
        <taxon>Caudoviricetes</taxon>
        <taxon>Stanwilliamsviridae</taxon>
        <taxon>Loccivirinae</taxon>
        <taxon>Gilsonvirus</taxon>
        <taxon>Gilsonvirus gilson</taxon>
    </lineage>
</organism>
<proteinExistence type="predicted"/>
<gene>
    <name evidence="2" type="primary">154</name>
    <name evidence="2" type="ORF">SEA_GILSON_154</name>
</gene>
<evidence type="ECO:0000256" key="1">
    <source>
        <dbReference type="SAM" id="Phobius"/>
    </source>
</evidence>
<dbReference type="EMBL" id="MK061412">
    <property type="protein sequence ID" value="AZU97209.1"/>
    <property type="molecule type" value="Genomic_DNA"/>
</dbReference>
<accession>A0A3T0ICP9</accession>
<keyword evidence="1" id="KW-1133">Transmembrane helix</keyword>
<keyword evidence="1" id="KW-0812">Transmembrane</keyword>
<reference evidence="2 3" key="1">
    <citation type="submission" date="2018-10" db="EMBL/GenBank/DDBJ databases">
        <authorList>
            <person name="Soria N.A."/>
            <person name="Batley M.G."/>
            <person name="Hanafy A."/>
            <person name="Singh N."/>
            <person name="Shaffer C.D."/>
            <person name="Weston-Hafer K.A."/>
            <person name="Russell D.A."/>
            <person name="Pope W.H."/>
            <person name="Jacobs-Sera D."/>
            <person name="Hendrix R.W."/>
            <person name="Hatfull G.F."/>
        </authorList>
    </citation>
    <scope>NUCLEOTIDE SEQUENCE [LARGE SCALE GENOMIC DNA]</scope>
</reference>
<dbReference type="GeneID" id="55612844"/>
<dbReference type="KEGG" id="vg:55612844"/>
<feature type="transmembrane region" description="Helical" evidence="1">
    <location>
        <begin position="38"/>
        <end position="59"/>
    </location>
</feature>
<keyword evidence="1" id="KW-0472">Membrane</keyword>